<feature type="domain" description="SbsA Ig-like" evidence="3">
    <location>
        <begin position="120"/>
        <end position="207"/>
    </location>
</feature>
<keyword evidence="5" id="KW-1185">Reference proteome</keyword>
<dbReference type="InterPro" id="IPR032812">
    <property type="entry name" value="SbsA_Ig"/>
</dbReference>
<protein>
    <submittedName>
        <fullName evidence="4">Ig-like domain-containing protein</fullName>
    </submittedName>
</protein>
<evidence type="ECO:0000313" key="4">
    <source>
        <dbReference type="EMBL" id="MBE2888941.1"/>
    </source>
</evidence>
<keyword evidence="1 2" id="KW-0732">Signal</keyword>
<dbReference type="Pfam" id="PF13205">
    <property type="entry name" value="Big_5"/>
    <property type="match status" value="1"/>
</dbReference>
<evidence type="ECO:0000259" key="3">
    <source>
        <dbReference type="Pfam" id="PF13205"/>
    </source>
</evidence>
<feature type="signal peptide" evidence="2">
    <location>
        <begin position="1"/>
        <end position="19"/>
    </location>
</feature>
<name>A0ABR9NXF1_9BACT</name>
<reference evidence="4 5" key="1">
    <citation type="submission" date="2020-10" db="EMBL/GenBank/DDBJ databases">
        <title>Investigation of anaerobic biodegradation of phenanthrene by a sulfate-dependent Geobacter anodireducens strain PheS2.</title>
        <authorList>
            <person name="Zhang Z."/>
        </authorList>
    </citation>
    <scope>NUCLEOTIDE SEQUENCE [LARGE SCALE GENOMIC DNA]</scope>
    <source>
        <strain evidence="4 5">PheS2</strain>
    </source>
</reference>
<evidence type="ECO:0000256" key="1">
    <source>
        <dbReference type="ARBA" id="ARBA00022729"/>
    </source>
</evidence>
<comment type="caution">
    <text evidence="4">The sequence shown here is derived from an EMBL/GenBank/DDBJ whole genome shotgun (WGS) entry which is preliminary data.</text>
</comment>
<dbReference type="Proteomes" id="UP000618926">
    <property type="component" value="Unassembled WGS sequence"/>
</dbReference>
<proteinExistence type="predicted"/>
<dbReference type="RefSeq" id="WP_192905760.1">
    <property type="nucleotide sequence ID" value="NZ_JADBFD010000019.1"/>
</dbReference>
<gene>
    <name evidence="4" type="ORF">IIE05_13305</name>
</gene>
<sequence>MKKLIVILLLAVVALAAHAAGPRQYYDYPDATRLRDGSRMLIYDNLSGNRNITGAKLKEELSSSPVVLHAVATPGSSPLKKQAGAADGPYVRQVELRDSTGTITMWINASGQMIFGRPAPLSVVSVSPANGAIDVPTSTIPVVTLNKSTADVTISSLYISGSGVVPVGYDYTSFTVWAIPVPLAPNTTYTIKFERQMIVQTDGETTSSCGTAMTDVSGICTSTFTTAP</sequence>
<evidence type="ECO:0000313" key="5">
    <source>
        <dbReference type="Proteomes" id="UP000618926"/>
    </source>
</evidence>
<feature type="chain" id="PRO_5045243640" evidence="2">
    <location>
        <begin position="20"/>
        <end position="228"/>
    </location>
</feature>
<organism evidence="4 5">
    <name type="scientific">Geobacter anodireducens</name>
    <dbReference type="NCBI Taxonomy" id="1340425"/>
    <lineage>
        <taxon>Bacteria</taxon>
        <taxon>Pseudomonadati</taxon>
        <taxon>Thermodesulfobacteriota</taxon>
        <taxon>Desulfuromonadia</taxon>
        <taxon>Geobacterales</taxon>
        <taxon>Geobacteraceae</taxon>
        <taxon>Geobacter</taxon>
    </lineage>
</organism>
<dbReference type="EMBL" id="JADBFD010000019">
    <property type="protein sequence ID" value="MBE2888941.1"/>
    <property type="molecule type" value="Genomic_DNA"/>
</dbReference>
<evidence type="ECO:0000256" key="2">
    <source>
        <dbReference type="SAM" id="SignalP"/>
    </source>
</evidence>
<accession>A0ABR9NXF1</accession>